<dbReference type="Pfam" id="PF24626">
    <property type="entry name" value="SH3_Tf2-1"/>
    <property type="match status" value="1"/>
</dbReference>
<evidence type="ECO:0000256" key="4">
    <source>
        <dbReference type="ARBA" id="ARBA00022801"/>
    </source>
</evidence>
<keyword evidence="4" id="KW-0378">Hydrolase</keyword>
<keyword evidence="10" id="KW-0233">DNA recombination</keyword>
<dbReference type="Gene3D" id="3.30.420.10">
    <property type="entry name" value="Ribonuclease H-like superfamily/Ribonuclease H"/>
    <property type="match status" value="1"/>
</dbReference>
<keyword evidence="8" id="KW-0548">Nucleotidyltransferase</keyword>
<evidence type="ECO:0000256" key="10">
    <source>
        <dbReference type="ARBA" id="ARBA00023172"/>
    </source>
</evidence>
<dbReference type="Pfam" id="PF17921">
    <property type="entry name" value="Integrase_H2C2"/>
    <property type="match status" value="1"/>
</dbReference>
<dbReference type="SUPFAM" id="SSF53098">
    <property type="entry name" value="Ribonuclease H-like"/>
    <property type="match status" value="1"/>
</dbReference>
<dbReference type="GO" id="GO:0015074">
    <property type="term" value="P:DNA integration"/>
    <property type="evidence" value="ECO:0007669"/>
    <property type="project" value="UniProtKB-KW"/>
</dbReference>
<keyword evidence="8" id="KW-0808">Transferase</keyword>
<gene>
    <name evidence="12" type="ORF">Slati_2202300</name>
</gene>
<dbReference type="InterPro" id="IPR012337">
    <property type="entry name" value="RNaseH-like_sf"/>
</dbReference>
<keyword evidence="6" id="KW-0229">DNA integration</keyword>
<dbReference type="PANTHER" id="PTHR37984">
    <property type="entry name" value="PROTEIN CBG26694"/>
    <property type="match status" value="1"/>
</dbReference>
<dbReference type="GO" id="GO:0006310">
    <property type="term" value="P:DNA recombination"/>
    <property type="evidence" value="ECO:0007669"/>
    <property type="project" value="UniProtKB-KW"/>
</dbReference>
<dbReference type="EMBL" id="JACGWN010000007">
    <property type="protein sequence ID" value="KAL0444796.1"/>
    <property type="molecule type" value="Genomic_DNA"/>
</dbReference>
<proteinExistence type="predicted"/>
<keyword evidence="7" id="KW-0695">RNA-directed DNA polymerase</keyword>
<protein>
    <recommendedName>
        <fullName evidence="11">Integrase catalytic domain-containing protein</fullName>
    </recommendedName>
</protein>
<name>A0AAW2WVK3_9LAMI</name>
<dbReference type="GO" id="GO:0006508">
    <property type="term" value="P:proteolysis"/>
    <property type="evidence" value="ECO:0007669"/>
    <property type="project" value="UniProtKB-KW"/>
</dbReference>
<organism evidence="12">
    <name type="scientific">Sesamum latifolium</name>
    <dbReference type="NCBI Taxonomy" id="2727402"/>
    <lineage>
        <taxon>Eukaryota</taxon>
        <taxon>Viridiplantae</taxon>
        <taxon>Streptophyta</taxon>
        <taxon>Embryophyta</taxon>
        <taxon>Tracheophyta</taxon>
        <taxon>Spermatophyta</taxon>
        <taxon>Magnoliopsida</taxon>
        <taxon>eudicotyledons</taxon>
        <taxon>Gunneridae</taxon>
        <taxon>Pentapetalae</taxon>
        <taxon>asterids</taxon>
        <taxon>lamiids</taxon>
        <taxon>Lamiales</taxon>
        <taxon>Pedaliaceae</taxon>
        <taxon>Sesamum</taxon>
    </lineage>
</organism>
<evidence type="ECO:0000256" key="9">
    <source>
        <dbReference type="ARBA" id="ARBA00023125"/>
    </source>
</evidence>
<evidence type="ECO:0000256" key="7">
    <source>
        <dbReference type="ARBA" id="ARBA00022918"/>
    </source>
</evidence>
<dbReference type="InterPro" id="IPR001584">
    <property type="entry name" value="Integrase_cat-core"/>
</dbReference>
<dbReference type="GO" id="GO:0003677">
    <property type="term" value="F:DNA binding"/>
    <property type="evidence" value="ECO:0007669"/>
    <property type="project" value="UniProtKB-KW"/>
</dbReference>
<dbReference type="GO" id="GO:0046872">
    <property type="term" value="F:metal ion binding"/>
    <property type="evidence" value="ECO:0007669"/>
    <property type="project" value="UniProtKB-KW"/>
</dbReference>
<dbReference type="Gene3D" id="1.10.340.70">
    <property type="match status" value="1"/>
</dbReference>
<dbReference type="PANTHER" id="PTHR37984:SF5">
    <property type="entry name" value="PROTEIN NYNRIN-LIKE"/>
    <property type="match status" value="1"/>
</dbReference>
<dbReference type="GO" id="GO:0004190">
    <property type="term" value="F:aspartic-type endopeptidase activity"/>
    <property type="evidence" value="ECO:0007669"/>
    <property type="project" value="UniProtKB-KW"/>
</dbReference>
<keyword evidence="1" id="KW-0645">Protease</keyword>
<dbReference type="AlphaFoldDB" id="A0AAW2WVK3"/>
<keyword evidence="9" id="KW-0238">DNA-binding</keyword>
<evidence type="ECO:0000256" key="2">
    <source>
        <dbReference type="ARBA" id="ARBA00022723"/>
    </source>
</evidence>
<reference evidence="12" key="1">
    <citation type="submission" date="2020-06" db="EMBL/GenBank/DDBJ databases">
        <authorList>
            <person name="Li T."/>
            <person name="Hu X."/>
            <person name="Zhang T."/>
            <person name="Song X."/>
            <person name="Zhang H."/>
            <person name="Dai N."/>
            <person name="Sheng W."/>
            <person name="Hou X."/>
            <person name="Wei L."/>
        </authorList>
    </citation>
    <scope>NUCLEOTIDE SEQUENCE</scope>
    <source>
        <strain evidence="12">KEN1</strain>
        <tissue evidence="12">Leaf</tissue>
    </source>
</reference>
<dbReference type="InterPro" id="IPR056924">
    <property type="entry name" value="SH3_Tf2-1"/>
</dbReference>
<evidence type="ECO:0000256" key="5">
    <source>
        <dbReference type="ARBA" id="ARBA00022842"/>
    </source>
</evidence>
<dbReference type="PROSITE" id="PS50994">
    <property type="entry name" value="INTEGRASE"/>
    <property type="match status" value="1"/>
</dbReference>
<sequence length="358" mass="40864">MDEHPDIDRILALLARRYYWSRIEEDVEACVRTCLVCQLDKVEKNKKVGLLQPLPIPKGLWQSVSMDFISNFPKINSMASVLVVVDRFFKDAKFIGRFWTTLFKILGMELKFSTTNHPQTDGQTERVNALLEDYMRHYVSQNQQNWVDLLDVAQFSYNLHKSSITGMSPFELVYRMKKYADMRRRHVEFTVGDQIWKKINSKSVHRGLIPKYDGPFEVMSNVGSLAYRLKLPGRLKIHPTFHRRKELHNPQGRWILSVGMVCKPLRATLGTSAVGMRIRLPNGAGIVRHNDGQSGRQVGRGARLWHARALAERCADGREVVRAGRTCGVLLKDAAHTSGTTVRRLDAACASNTQCAEW</sequence>
<dbReference type="InterPro" id="IPR041588">
    <property type="entry name" value="Integrase_H2C2"/>
</dbReference>
<reference evidence="12" key="2">
    <citation type="journal article" date="2024" name="Plant">
        <title>Genomic evolution and insights into agronomic trait innovations of Sesamum species.</title>
        <authorList>
            <person name="Miao H."/>
            <person name="Wang L."/>
            <person name="Qu L."/>
            <person name="Liu H."/>
            <person name="Sun Y."/>
            <person name="Le M."/>
            <person name="Wang Q."/>
            <person name="Wei S."/>
            <person name="Zheng Y."/>
            <person name="Lin W."/>
            <person name="Duan Y."/>
            <person name="Cao H."/>
            <person name="Xiong S."/>
            <person name="Wang X."/>
            <person name="Wei L."/>
            <person name="Li C."/>
            <person name="Ma Q."/>
            <person name="Ju M."/>
            <person name="Zhao R."/>
            <person name="Li G."/>
            <person name="Mu C."/>
            <person name="Tian Q."/>
            <person name="Mei H."/>
            <person name="Zhang T."/>
            <person name="Gao T."/>
            <person name="Zhang H."/>
        </authorList>
    </citation>
    <scope>NUCLEOTIDE SEQUENCE</scope>
    <source>
        <strain evidence="12">KEN1</strain>
    </source>
</reference>
<evidence type="ECO:0000259" key="11">
    <source>
        <dbReference type="PROSITE" id="PS50994"/>
    </source>
</evidence>
<evidence type="ECO:0000256" key="3">
    <source>
        <dbReference type="ARBA" id="ARBA00022750"/>
    </source>
</evidence>
<keyword evidence="5" id="KW-0460">Magnesium</keyword>
<evidence type="ECO:0000256" key="1">
    <source>
        <dbReference type="ARBA" id="ARBA00022670"/>
    </source>
</evidence>
<dbReference type="GO" id="GO:0003964">
    <property type="term" value="F:RNA-directed DNA polymerase activity"/>
    <property type="evidence" value="ECO:0007669"/>
    <property type="project" value="UniProtKB-KW"/>
</dbReference>
<dbReference type="InterPro" id="IPR050951">
    <property type="entry name" value="Retrovirus_Pol_polyprotein"/>
</dbReference>
<evidence type="ECO:0000256" key="6">
    <source>
        <dbReference type="ARBA" id="ARBA00022908"/>
    </source>
</evidence>
<dbReference type="GO" id="GO:0003887">
    <property type="term" value="F:DNA-directed DNA polymerase activity"/>
    <property type="evidence" value="ECO:0007669"/>
    <property type="project" value="UniProtKB-KW"/>
</dbReference>
<comment type="caution">
    <text evidence="12">The sequence shown here is derived from an EMBL/GenBank/DDBJ whole genome shotgun (WGS) entry which is preliminary data.</text>
</comment>
<accession>A0AAW2WVK3</accession>
<feature type="domain" description="Integrase catalytic" evidence="11">
    <location>
        <begin position="50"/>
        <end position="177"/>
    </location>
</feature>
<evidence type="ECO:0000313" key="12">
    <source>
        <dbReference type="EMBL" id="KAL0444796.1"/>
    </source>
</evidence>
<keyword evidence="3" id="KW-0064">Aspartyl protease</keyword>
<dbReference type="InterPro" id="IPR036397">
    <property type="entry name" value="RNaseH_sf"/>
</dbReference>
<evidence type="ECO:0000256" key="8">
    <source>
        <dbReference type="ARBA" id="ARBA00022932"/>
    </source>
</evidence>
<keyword evidence="2" id="KW-0479">Metal-binding</keyword>
<keyword evidence="8" id="KW-0239">DNA-directed DNA polymerase</keyword>